<dbReference type="Pfam" id="PF02720">
    <property type="entry name" value="DUF222"/>
    <property type="match status" value="1"/>
</dbReference>
<reference evidence="3 4" key="1">
    <citation type="submission" date="2023-08" db="EMBL/GenBank/DDBJ databases">
        <title>Microbacterium sp. nov., isolated from a waste landfill.</title>
        <authorList>
            <person name="Wen W."/>
        </authorList>
    </citation>
    <scope>NUCLEOTIDE SEQUENCE [LARGE SCALE GENOMIC DNA]</scope>
    <source>
        <strain evidence="3 4">ASV81</strain>
    </source>
</reference>
<dbReference type="SMART" id="SM00507">
    <property type="entry name" value="HNHc"/>
    <property type="match status" value="1"/>
</dbReference>
<dbReference type="Proteomes" id="UP001230289">
    <property type="component" value="Unassembled WGS sequence"/>
</dbReference>
<comment type="caution">
    <text evidence="3">The sequence shown here is derived from an EMBL/GenBank/DDBJ whole genome shotgun (WGS) entry which is preliminary data.</text>
</comment>
<accession>A0ABU0XHI2</accession>
<protein>
    <submittedName>
        <fullName evidence="3">DUF222 domain-containing protein</fullName>
    </submittedName>
</protein>
<name>A0ABU0XHI2_9MICO</name>
<feature type="domain" description="HNH nuclease" evidence="2">
    <location>
        <begin position="370"/>
        <end position="422"/>
    </location>
</feature>
<dbReference type="CDD" id="cd00085">
    <property type="entry name" value="HNHc"/>
    <property type="match status" value="1"/>
</dbReference>
<keyword evidence="4" id="KW-1185">Reference proteome</keyword>
<evidence type="ECO:0000313" key="3">
    <source>
        <dbReference type="EMBL" id="MDQ4214587.1"/>
    </source>
</evidence>
<dbReference type="EMBL" id="JAVFCB010000006">
    <property type="protein sequence ID" value="MDQ4214587.1"/>
    <property type="molecule type" value="Genomic_DNA"/>
</dbReference>
<organism evidence="3 4">
    <name type="scientific">Microbacterium capsulatum</name>
    <dbReference type="NCBI Taxonomy" id="3041921"/>
    <lineage>
        <taxon>Bacteria</taxon>
        <taxon>Bacillati</taxon>
        <taxon>Actinomycetota</taxon>
        <taxon>Actinomycetes</taxon>
        <taxon>Micrococcales</taxon>
        <taxon>Microbacteriaceae</taxon>
        <taxon>Microbacterium</taxon>
    </lineage>
</organism>
<evidence type="ECO:0000259" key="2">
    <source>
        <dbReference type="SMART" id="SM00507"/>
    </source>
</evidence>
<proteinExistence type="predicted"/>
<sequence length="494" mass="52511">MTNSTTAAADPGIDPDGLLAVLVDGLEATEASIRRLQAVREAQLALAHRIADERCARDAAASSASSSTVPGVASELAHRAVAAEIAAVLHMSDRVVQGRMAQAAELVSRFPATLQALAEARIGLPHVRTIQDAGARLADDAVRARFETVAVAASVGETPHRARRAVQRAAEHLAPRSLTERHRDAQECRRVWREDLADGQKMLGLIHSAAVIDGIYDRLTQQARAVQVSNSRAATSTRTGVMAPGDEEGNAWSGDPTDARTLDQLRADLAVDTQLTGAPSGHDTPDGLLSAIRARVEITVPALTLIRATTDSDLGGDLGGERPGEFAGGQPIDTDTARILAAGIPGWERVLTHPLTGAVLAVDRYRPNADLRRLLHARDSRCRFPTCGLPPAAHDLDHTIDAAFGGATEEDNLGGCCRRHHVLKHHGLWTVKQLGAGVLEWTSPVGRTFIDRPPSPVTFIVSEPDPPPPSPPPHDQPPPDPPPPVPPPRDPAPW</sequence>
<feature type="region of interest" description="Disordered" evidence="1">
    <location>
        <begin position="452"/>
        <end position="494"/>
    </location>
</feature>
<evidence type="ECO:0000313" key="4">
    <source>
        <dbReference type="Proteomes" id="UP001230289"/>
    </source>
</evidence>
<feature type="compositionally biased region" description="Pro residues" evidence="1">
    <location>
        <begin position="464"/>
        <end position="494"/>
    </location>
</feature>
<feature type="region of interest" description="Disordered" evidence="1">
    <location>
        <begin position="236"/>
        <end position="256"/>
    </location>
</feature>
<dbReference type="RefSeq" id="WP_308489529.1">
    <property type="nucleotide sequence ID" value="NZ_JAVFCB010000006.1"/>
</dbReference>
<dbReference type="InterPro" id="IPR003615">
    <property type="entry name" value="HNH_nuc"/>
</dbReference>
<evidence type="ECO:0000256" key="1">
    <source>
        <dbReference type="SAM" id="MobiDB-lite"/>
    </source>
</evidence>
<gene>
    <name evidence="3" type="ORF">RBR11_11750</name>
</gene>
<dbReference type="InterPro" id="IPR003870">
    <property type="entry name" value="DUF222"/>
</dbReference>